<evidence type="ECO:0000313" key="2">
    <source>
        <dbReference type="Proteomes" id="UP000827889"/>
    </source>
</evidence>
<reference evidence="3" key="1">
    <citation type="submission" date="2025-08" db="UniProtKB">
        <authorList>
            <consortium name="RefSeq"/>
        </authorList>
    </citation>
    <scope>IDENTIFICATION</scope>
    <source>
        <tissue evidence="3">Leaf</tissue>
    </source>
</reference>
<accession>A0ABM3HJR3</accession>
<feature type="compositionally biased region" description="Basic and acidic residues" evidence="1">
    <location>
        <begin position="131"/>
        <end position="145"/>
    </location>
</feature>
<feature type="compositionally biased region" description="Basic and acidic residues" evidence="1">
    <location>
        <begin position="114"/>
        <end position="123"/>
    </location>
</feature>
<dbReference type="GeneID" id="125315578"/>
<protein>
    <submittedName>
        <fullName evidence="3">Uncharacterized protein LOC125315578</fullName>
    </submittedName>
</protein>
<keyword evidence="2" id="KW-1185">Reference proteome</keyword>
<feature type="region of interest" description="Disordered" evidence="1">
    <location>
        <begin position="70"/>
        <end position="161"/>
    </location>
</feature>
<dbReference type="PANTHER" id="PTHR33494:SF5">
    <property type="entry name" value="F10A16.6 PROTEIN"/>
    <property type="match status" value="1"/>
</dbReference>
<sequence>MMPISDFTGGQASTYRIHHLEFANDTRLEKNMEPLFFLDSRLKESTERHFPTLGSPFFVDLELRLGRSPRNEMNQVDTGRHSGLASSSNPHRDLALGLPSSSSLTTSDCAGRPPDGEQHDNRNTEQLAKMKSNEPHTNRVDDPDSHYGPTGAELVSNPHQD</sequence>
<organism evidence="2 3">
    <name type="scientific">Rhodamnia argentea</name>
    <dbReference type="NCBI Taxonomy" id="178133"/>
    <lineage>
        <taxon>Eukaryota</taxon>
        <taxon>Viridiplantae</taxon>
        <taxon>Streptophyta</taxon>
        <taxon>Embryophyta</taxon>
        <taxon>Tracheophyta</taxon>
        <taxon>Spermatophyta</taxon>
        <taxon>Magnoliopsida</taxon>
        <taxon>eudicotyledons</taxon>
        <taxon>Gunneridae</taxon>
        <taxon>Pentapetalae</taxon>
        <taxon>rosids</taxon>
        <taxon>malvids</taxon>
        <taxon>Myrtales</taxon>
        <taxon>Myrtaceae</taxon>
        <taxon>Myrtoideae</taxon>
        <taxon>Myrteae</taxon>
        <taxon>Australasian group</taxon>
        <taxon>Rhodamnia</taxon>
    </lineage>
</organism>
<evidence type="ECO:0000313" key="3">
    <source>
        <dbReference type="RefSeq" id="XP_048136844.1"/>
    </source>
</evidence>
<gene>
    <name evidence="3" type="primary">LOC125315578</name>
</gene>
<proteinExistence type="predicted"/>
<evidence type="ECO:0000256" key="1">
    <source>
        <dbReference type="SAM" id="MobiDB-lite"/>
    </source>
</evidence>
<name>A0ABM3HJR3_9MYRT</name>
<dbReference type="PANTHER" id="PTHR33494">
    <property type="entry name" value="OS02G0793800 PROTEIN"/>
    <property type="match status" value="1"/>
</dbReference>
<dbReference type="Proteomes" id="UP000827889">
    <property type="component" value="Chromosome 6"/>
</dbReference>
<feature type="compositionally biased region" description="Low complexity" evidence="1">
    <location>
        <begin position="98"/>
        <end position="107"/>
    </location>
</feature>
<dbReference type="RefSeq" id="XP_048136844.1">
    <property type="nucleotide sequence ID" value="XM_048280887.1"/>
</dbReference>